<organism evidence="2 3">
    <name type="scientific">Leifsonia williamsii</name>
    <dbReference type="NCBI Taxonomy" id="3035919"/>
    <lineage>
        <taxon>Bacteria</taxon>
        <taxon>Bacillati</taxon>
        <taxon>Actinomycetota</taxon>
        <taxon>Actinomycetes</taxon>
        <taxon>Micrococcales</taxon>
        <taxon>Microbacteriaceae</taxon>
        <taxon>Leifsonia</taxon>
    </lineage>
</organism>
<gene>
    <name evidence="2" type="ORF">P5G50_04560</name>
</gene>
<evidence type="ECO:0000313" key="2">
    <source>
        <dbReference type="EMBL" id="MDN4613718.1"/>
    </source>
</evidence>
<sequence>MRIFVTGASGWIGSAAVPELLAAGHEVAGLARSDTSADALLAAGARVHRGSLDDLDSLRSGAEEADGVLHLAFKHDFDAYASSGLAERAAVETMLGALEGTDKPFLFASGLALLAAGRIATERDASPFSGPESPRGGAEQLALSAADRGVRPVALRFAPTVHGAGDHGFTAVLADIARRTGVAGYVGDGSNRWPAVHRSDAGRLIALAMDEALAGAPALPVVHAVAEEGLPTRAIAAALGEALGVPTASIPAEEAADHFGWLGAFFSADIPASSALTRERLGWTPSGPTLFEDIAAGAYSAAPVSR</sequence>
<accession>A0ABT8K8C7</accession>
<dbReference type="SUPFAM" id="SSF51735">
    <property type="entry name" value="NAD(P)-binding Rossmann-fold domains"/>
    <property type="match status" value="1"/>
</dbReference>
<evidence type="ECO:0000259" key="1">
    <source>
        <dbReference type="Pfam" id="PF01370"/>
    </source>
</evidence>
<dbReference type="CDD" id="cd05262">
    <property type="entry name" value="SDR_a7"/>
    <property type="match status" value="1"/>
</dbReference>
<name>A0ABT8K8C7_9MICO</name>
<dbReference type="Gene3D" id="3.40.50.720">
    <property type="entry name" value="NAD(P)-binding Rossmann-like Domain"/>
    <property type="match status" value="1"/>
</dbReference>
<feature type="domain" description="NAD-dependent epimerase/dehydratase" evidence="1">
    <location>
        <begin position="3"/>
        <end position="212"/>
    </location>
</feature>
<comment type="caution">
    <text evidence="2">The sequence shown here is derived from an EMBL/GenBank/DDBJ whole genome shotgun (WGS) entry which is preliminary data.</text>
</comment>
<dbReference type="PANTHER" id="PTHR48079">
    <property type="entry name" value="PROTEIN YEEZ"/>
    <property type="match status" value="1"/>
</dbReference>
<dbReference type="InterPro" id="IPR036291">
    <property type="entry name" value="NAD(P)-bd_dom_sf"/>
</dbReference>
<dbReference type="EMBL" id="JAROCF010000001">
    <property type="protein sequence ID" value="MDN4613718.1"/>
    <property type="molecule type" value="Genomic_DNA"/>
</dbReference>
<protein>
    <submittedName>
        <fullName evidence="2">SDR family oxidoreductase</fullName>
    </submittedName>
</protein>
<dbReference type="RefSeq" id="WP_301210105.1">
    <property type="nucleotide sequence ID" value="NZ_JAROCF010000001.1"/>
</dbReference>
<dbReference type="Proteomes" id="UP001174208">
    <property type="component" value="Unassembled WGS sequence"/>
</dbReference>
<evidence type="ECO:0000313" key="3">
    <source>
        <dbReference type="Proteomes" id="UP001174208"/>
    </source>
</evidence>
<dbReference type="InterPro" id="IPR001509">
    <property type="entry name" value="Epimerase_deHydtase"/>
</dbReference>
<keyword evidence="3" id="KW-1185">Reference proteome</keyword>
<proteinExistence type="predicted"/>
<reference evidence="2" key="1">
    <citation type="submission" date="2023-06" db="EMBL/GenBank/DDBJ databases">
        <title>MT1 and MT2 Draft Genomes of Novel Species.</title>
        <authorList>
            <person name="Venkateswaran K."/>
        </authorList>
    </citation>
    <scope>NUCLEOTIDE SEQUENCE</scope>
    <source>
        <strain evidence="2">F6_8S_P_1B</strain>
    </source>
</reference>
<dbReference type="Pfam" id="PF01370">
    <property type="entry name" value="Epimerase"/>
    <property type="match status" value="1"/>
</dbReference>
<dbReference type="InterPro" id="IPR051783">
    <property type="entry name" value="NAD(P)-dependent_oxidoreduct"/>
</dbReference>
<dbReference type="PANTHER" id="PTHR48079:SF9">
    <property type="entry name" value="PUTATIVE-RELATED"/>
    <property type="match status" value="1"/>
</dbReference>